<dbReference type="PANTHER" id="PTHR30612:SF11">
    <property type="entry name" value="PROTEIN TRANSLOCASE SUBUNIT SECA2, CHLOROPLASTIC"/>
    <property type="match status" value="1"/>
</dbReference>
<dbReference type="InterPro" id="IPR036266">
    <property type="entry name" value="SecA_Wing/Scaffold_sf"/>
</dbReference>
<dbReference type="GO" id="GO:0006886">
    <property type="term" value="P:intracellular protein transport"/>
    <property type="evidence" value="ECO:0007669"/>
    <property type="project" value="InterPro"/>
</dbReference>
<dbReference type="InterPro" id="IPR011116">
    <property type="entry name" value="SecA_Wing/Scaffold"/>
</dbReference>
<dbReference type="GO" id="GO:0009941">
    <property type="term" value="C:chloroplast envelope"/>
    <property type="evidence" value="ECO:0007669"/>
    <property type="project" value="TreeGrafter"/>
</dbReference>
<dbReference type="GO" id="GO:0005524">
    <property type="term" value="F:ATP binding"/>
    <property type="evidence" value="ECO:0007669"/>
    <property type="project" value="InterPro"/>
</dbReference>
<dbReference type="Proteomes" id="UP001153076">
    <property type="component" value="Unassembled WGS sequence"/>
</dbReference>
<name>A0A9Q1KSW5_9CARY</name>
<proteinExistence type="predicted"/>
<dbReference type="GO" id="GO:0016020">
    <property type="term" value="C:membrane"/>
    <property type="evidence" value="ECO:0007669"/>
    <property type="project" value="InterPro"/>
</dbReference>
<evidence type="ECO:0000313" key="2">
    <source>
        <dbReference type="EMBL" id="KAJ8450326.1"/>
    </source>
</evidence>
<dbReference type="OrthoDB" id="27934at2759"/>
<accession>A0A9Q1KSW5</accession>
<dbReference type="AlphaFoldDB" id="A0A9Q1KSW5"/>
<gene>
    <name evidence="2" type="ORF">Cgig2_004783</name>
</gene>
<dbReference type="Pfam" id="PF07516">
    <property type="entry name" value="SecA_SW"/>
    <property type="match status" value="1"/>
</dbReference>
<protein>
    <recommendedName>
        <fullName evidence="1">SecA Wing/Scaffold domain-containing protein</fullName>
    </recommendedName>
</protein>
<keyword evidence="3" id="KW-1185">Reference proteome</keyword>
<dbReference type="Gene3D" id="1.10.3060.10">
    <property type="entry name" value="Helical scaffold and wing domains of SecA"/>
    <property type="match status" value="1"/>
</dbReference>
<reference evidence="2" key="1">
    <citation type="submission" date="2022-04" db="EMBL/GenBank/DDBJ databases">
        <title>Carnegiea gigantea Genome sequencing and assembly v2.</title>
        <authorList>
            <person name="Copetti D."/>
            <person name="Sanderson M.J."/>
            <person name="Burquez A."/>
            <person name="Wojciechowski M.F."/>
        </authorList>
    </citation>
    <scope>NUCLEOTIDE SEQUENCE</scope>
    <source>
        <strain evidence="2">SGP5-SGP5p</strain>
        <tissue evidence="2">Aerial part</tissue>
    </source>
</reference>
<dbReference type="GO" id="GO:0017038">
    <property type="term" value="P:protein import"/>
    <property type="evidence" value="ECO:0007669"/>
    <property type="project" value="InterPro"/>
</dbReference>
<dbReference type="EMBL" id="JAKOGI010000016">
    <property type="protein sequence ID" value="KAJ8450326.1"/>
    <property type="molecule type" value="Genomic_DNA"/>
</dbReference>
<dbReference type="GO" id="GO:0006605">
    <property type="term" value="P:protein targeting"/>
    <property type="evidence" value="ECO:0007669"/>
    <property type="project" value="InterPro"/>
</dbReference>
<evidence type="ECO:0000259" key="1">
    <source>
        <dbReference type="Pfam" id="PF07516"/>
    </source>
</evidence>
<feature type="domain" description="SecA Wing/Scaffold" evidence="1">
    <location>
        <begin position="56"/>
        <end position="118"/>
    </location>
</feature>
<sequence length="245" mass="28177">MSLSSTKLLALQMNVEKYFFNIRKSLVEFDEVLEVYACGISFCGLPSFNAISFSFQVQRKHVYDLRQLILAGDAESCSQHTFQYMQAVIDETVLANVDPHKHPSRWDLQKILKDFIRLGGKLLKSSFAEVTDTTLLNSFSKFDGSHPLDFNSILPPDFPRPPNVFRGIRRKTSSLMRWLTICADDSITDGRYRLIINYLRKYLGDFLIASYLHAIEESGFDDTYVKQIEVINKELQLLVMFHVTA</sequence>
<organism evidence="2 3">
    <name type="scientific">Carnegiea gigantea</name>
    <dbReference type="NCBI Taxonomy" id="171969"/>
    <lineage>
        <taxon>Eukaryota</taxon>
        <taxon>Viridiplantae</taxon>
        <taxon>Streptophyta</taxon>
        <taxon>Embryophyta</taxon>
        <taxon>Tracheophyta</taxon>
        <taxon>Spermatophyta</taxon>
        <taxon>Magnoliopsida</taxon>
        <taxon>eudicotyledons</taxon>
        <taxon>Gunneridae</taxon>
        <taxon>Pentapetalae</taxon>
        <taxon>Caryophyllales</taxon>
        <taxon>Cactineae</taxon>
        <taxon>Cactaceae</taxon>
        <taxon>Cactoideae</taxon>
        <taxon>Echinocereeae</taxon>
        <taxon>Carnegiea</taxon>
    </lineage>
</organism>
<dbReference type="InterPro" id="IPR000185">
    <property type="entry name" value="SecA"/>
</dbReference>
<dbReference type="SUPFAM" id="SSF81886">
    <property type="entry name" value="Helical scaffold and wing domains of SecA"/>
    <property type="match status" value="1"/>
</dbReference>
<evidence type="ECO:0000313" key="3">
    <source>
        <dbReference type="Proteomes" id="UP001153076"/>
    </source>
</evidence>
<comment type="caution">
    <text evidence="2">The sequence shown here is derived from an EMBL/GenBank/DDBJ whole genome shotgun (WGS) entry which is preliminary data.</text>
</comment>
<dbReference type="PANTHER" id="PTHR30612">
    <property type="entry name" value="SECA INNER MEMBRANE COMPONENT OF SEC PROTEIN SECRETION SYSTEM"/>
    <property type="match status" value="1"/>
</dbReference>